<organism evidence="1 2">
    <name type="scientific">Agrobacterium phage Atu_ph07</name>
    <dbReference type="NCBI Taxonomy" id="2024264"/>
    <lineage>
        <taxon>Viruses</taxon>
        <taxon>Duplodnaviria</taxon>
        <taxon>Heunggongvirae</taxon>
        <taxon>Uroviricota</taxon>
        <taxon>Caudoviricetes</taxon>
        <taxon>Polybotosvirus</taxon>
        <taxon>Polybotosvirus Atuph07</taxon>
    </lineage>
</organism>
<dbReference type="GeneID" id="40088548"/>
<reference evidence="1 2" key="1">
    <citation type="submission" date="2017-06" db="EMBL/GenBank/DDBJ databases">
        <authorList>
            <person name="Kim H.J."/>
            <person name="Triplett B.A."/>
        </authorList>
    </citation>
    <scope>NUCLEOTIDE SEQUENCE [LARGE SCALE GENOMIC DNA]</scope>
</reference>
<dbReference type="KEGG" id="vg:40088548"/>
<proteinExistence type="predicted"/>
<dbReference type="Proteomes" id="UP000223025">
    <property type="component" value="Segment"/>
</dbReference>
<evidence type="ECO:0000313" key="2">
    <source>
        <dbReference type="Proteomes" id="UP000223025"/>
    </source>
</evidence>
<name>A0A2L0V0I0_9CAUD</name>
<keyword evidence="2" id="KW-1185">Reference proteome</keyword>
<sequence length="106" mass="12367">MPTVFCIELKSNFEYYFPELSESAPDTLKEKLNEAGYVWYSEEGRILTIYHDITDVLPVSIDTRFKFFNFSIHSDIPLVFGFKGKDYNFMDNYVQSIVDVLKKEGA</sequence>
<accession>A0A2L0V0I0</accession>
<dbReference type="EMBL" id="MF403008">
    <property type="protein sequence ID" value="AUZ95304.1"/>
    <property type="molecule type" value="Genomic_DNA"/>
</dbReference>
<protein>
    <submittedName>
        <fullName evidence="1">Uncharacterized protein</fullName>
    </submittedName>
</protein>
<evidence type="ECO:0000313" key="1">
    <source>
        <dbReference type="EMBL" id="AUZ95304.1"/>
    </source>
</evidence>
<dbReference type="RefSeq" id="YP_009612210.1">
    <property type="nucleotide sequence ID" value="NC_042013.1"/>
</dbReference>